<dbReference type="EMBL" id="JACCBN010000001">
    <property type="protein sequence ID" value="NYD34523.1"/>
    <property type="molecule type" value="Genomic_DNA"/>
</dbReference>
<dbReference type="AlphaFoldDB" id="A0A7Y9J3X2"/>
<reference evidence="2 3" key="1">
    <citation type="submission" date="2020-07" db="EMBL/GenBank/DDBJ databases">
        <title>Sequencing the genomes of 1000 actinobacteria strains.</title>
        <authorList>
            <person name="Klenk H.-P."/>
        </authorList>
    </citation>
    <scope>NUCLEOTIDE SEQUENCE [LARGE SCALE GENOMIC DNA]</scope>
    <source>
        <strain evidence="2 3">DSM 45772</strain>
    </source>
</reference>
<dbReference type="Proteomes" id="UP000535890">
    <property type="component" value="Unassembled WGS sequence"/>
</dbReference>
<keyword evidence="3" id="KW-1185">Reference proteome</keyword>
<gene>
    <name evidence="2" type="ORF">BJ983_000625</name>
</gene>
<feature type="compositionally biased region" description="Basic and acidic residues" evidence="1">
    <location>
        <begin position="156"/>
        <end position="178"/>
    </location>
</feature>
<evidence type="ECO:0000313" key="3">
    <source>
        <dbReference type="Proteomes" id="UP000535890"/>
    </source>
</evidence>
<organism evidence="2 3">
    <name type="scientific">Actinomycetospora corticicola</name>
    <dbReference type="NCBI Taxonomy" id="663602"/>
    <lineage>
        <taxon>Bacteria</taxon>
        <taxon>Bacillati</taxon>
        <taxon>Actinomycetota</taxon>
        <taxon>Actinomycetes</taxon>
        <taxon>Pseudonocardiales</taxon>
        <taxon>Pseudonocardiaceae</taxon>
        <taxon>Actinomycetospora</taxon>
    </lineage>
</organism>
<comment type="caution">
    <text evidence="2">The sequence shown here is derived from an EMBL/GenBank/DDBJ whole genome shotgun (WGS) entry which is preliminary data.</text>
</comment>
<protein>
    <submittedName>
        <fullName evidence="2">Uncharacterized protein</fullName>
    </submittedName>
</protein>
<feature type="compositionally biased region" description="Pro residues" evidence="1">
    <location>
        <begin position="119"/>
        <end position="131"/>
    </location>
</feature>
<accession>A0A7Y9J3X2</accession>
<evidence type="ECO:0000313" key="2">
    <source>
        <dbReference type="EMBL" id="NYD34523.1"/>
    </source>
</evidence>
<proteinExistence type="predicted"/>
<feature type="region of interest" description="Disordered" evidence="1">
    <location>
        <begin position="97"/>
        <end position="178"/>
    </location>
</feature>
<evidence type="ECO:0000256" key="1">
    <source>
        <dbReference type="SAM" id="MobiDB-lite"/>
    </source>
</evidence>
<name>A0A7Y9J3X2_9PSEU</name>
<dbReference type="RefSeq" id="WP_179792464.1">
    <property type="nucleotide sequence ID" value="NZ_BAABHP010000018.1"/>
</dbReference>
<sequence length="178" mass="18786">MIGVGGALAPAAWAAPMPSGAPCQPEQSTLDAVRTRIAAHNAAAPAQPHAADPNVYNAEVEQYNAEVTAFDAQADALAQQQNAALAALRQCLARHGVIVQGGPQPPTPTNPPKTDQPQPTSPPAPENAPEPEPFDVQENIQKALDWLDDRLEELDEMSKKDGSTDHDCPPNEQKHGTA</sequence>